<evidence type="ECO:0000313" key="2">
    <source>
        <dbReference type="Proteomes" id="UP001139011"/>
    </source>
</evidence>
<reference evidence="1" key="1">
    <citation type="submission" date="2021-09" db="EMBL/GenBank/DDBJ databases">
        <title>Genome analysis of Fictibacillus sp. KIGAM418 isolated from marine sediment.</title>
        <authorList>
            <person name="Seo M.-J."/>
            <person name="Cho E.-S."/>
            <person name="Hwang C.Y."/>
        </authorList>
    </citation>
    <scope>NUCLEOTIDE SEQUENCE</scope>
    <source>
        <strain evidence="1">KIGAM418</strain>
    </source>
</reference>
<dbReference type="RefSeq" id="WP_248251361.1">
    <property type="nucleotide sequence ID" value="NZ_JAIWJX010000002.1"/>
</dbReference>
<gene>
    <name evidence="1" type="ORF">LCY76_02760</name>
</gene>
<proteinExistence type="predicted"/>
<comment type="caution">
    <text evidence="1">The sequence shown here is derived from an EMBL/GenBank/DDBJ whole genome shotgun (WGS) entry which is preliminary data.</text>
</comment>
<dbReference type="AlphaFoldDB" id="A0A9X1X7U4"/>
<name>A0A9X1X7U4_9BACL</name>
<sequence length="103" mass="12296">MFDKQKNRLQAEMLEWYYGKLEHLMQTLDQLRWDRNRVLTKAQSWESRSKATYQQIMSEAAVTHFAAASTGEQLKDALKREACRLRDEADEFEGRERLKEQNL</sequence>
<organism evidence="1 2">
    <name type="scientific">Fictibacillus marinisediminis</name>
    <dbReference type="NCBI Taxonomy" id="2878389"/>
    <lineage>
        <taxon>Bacteria</taxon>
        <taxon>Bacillati</taxon>
        <taxon>Bacillota</taxon>
        <taxon>Bacilli</taxon>
        <taxon>Bacillales</taxon>
        <taxon>Fictibacillaceae</taxon>
        <taxon>Fictibacillus</taxon>
    </lineage>
</organism>
<dbReference type="Proteomes" id="UP001139011">
    <property type="component" value="Unassembled WGS sequence"/>
</dbReference>
<evidence type="ECO:0000313" key="1">
    <source>
        <dbReference type="EMBL" id="MCK6255544.1"/>
    </source>
</evidence>
<accession>A0A9X1X7U4</accession>
<keyword evidence="2" id="KW-1185">Reference proteome</keyword>
<protein>
    <submittedName>
        <fullName evidence="1">Uncharacterized protein</fullName>
    </submittedName>
</protein>
<dbReference type="EMBL" id="JAIWJX010000002">
    <property type="protein sequence ID" value="MCK6255544.1"/>
    <property type="molecule type" value="Genomic_DNA"/>
</dbReference>